<dbReference type="SUPFAM" id="SSF55874">
    <property type="entry name" value="ATPase domain of HSP90 chaperone/DNA topoisomerase II/histidine kinase"/>
    <property type="match status" value="1"/>
</dbReference>
<dbReference type="CDD" id="cd00130">
    <property type="entry name" value="PAS"/>
    <property type="match status" value="3"/>
</dbReference>
<feature type="domain" description="PAC" evidence="8">
    <location>
        <begin position="652"/>
        <end position="704"/>
    </location>
</feature>
<dbReference type="GO" id="GO:0000155">
    <property type="term" value="F:phosphorelay sensor kinase activity"/>
    <property type="evidence" value="ECO:0007669"/>
    <property type="project" value="InterPro"/>
</dbReference>
<dbReference type="NCBIfam" id="TIGR00229">
    <property type="entry name" value="sensory_box"/>
    <property type="match status" value="2"/>
</dbReference>
<evidence type="ECO:0000259" key="7">
    <source>
        <dbReference type="PROSITE" id="PS50109"/>
    </source>
</evidence>
<feature type="domain" description="PAC" evidence="8">
    <location>
        <begin position="397"/>
        <end position="450"/>
    </location>
</feature>
<dbReference type="PROSITE" id="PS50109">
    <property type="entry name" value="HIS_KIN"/>
    <property type="match status" value="1"/>
</dbReference>
<dbReference type="InterPro" id="IPR052162">
    <property type="entry name" value="Sensor_kinase/Photoreceptor"/>
</dbReference>
<keyword evidence="10" id="KW-1185">Reference proteome</keyword>
<dbReference type="InterPro" id="IPR036097">
    <property type="entry name" value="HisK_dim/P_sf"/>
</dbReference>
<name>A0A1V9ENW8_9BACT</name>
<keyword evidence="3" id="KW-0597">Phosphoprotein</keyword>
<evidence type="ECO:0000256" key="4">
    <source>
        <dbReference type="ARBA" id="ARBA00022679"/>
    </source>
</evidence>
<dbReference type="InterPro" id="IPR013656">
    <property type="entry name" value="PAS_4"/>
</dbReference>
<dbReference type="Pfam" id="PF08448">
    <property type="entry name" value="PAS_4"/>
    <property type="match status" value="3"/>
</dbReference>
<evidence type="ECO:0000313" key="10">
    <source>
        <dbReference type="Proteomes" id="UP000192276"/>
    </source>
</evidence>
<comment type="caution">
    <text evidence="9">The sequence shown here is derived from an EMBL/GenBank/DDBJ whole genome shotgun (WGS) entry which is preliminary data.</text>
</comment>
<dbReference type="STRING" id="550983.A4R26_31830"/>
<dbReference type="SMART" id="SM00091">
    <property type="entry name" value="PAS"/>
    <property type="match status" value="4"/>
</dbReference>
<reference evidence="10" key="1">
    <citation type="submission" date="2016-04" db="EMBL/GenBank/DDBJ databases">
        <authorList>
            <person name="Chen L."/>
            <person name="Zhuang W."/>
            <person name="Wang G."/>
        </authorList>
    </citation>
    <scope>NUCLEOTIDE SEQUENCE [LARGE SCALE GENOMIC DNA]</scope>
    <source>
        <strain evidence="10">208</strain>
    </source>
</reference>
<dbReference type="Gene3D" id="1.10.287.130">
    <property type="match status" value="1"/>
</dbReference>
<dbReference type="InterPro" id="IPR036890">
    <property type="entry name" value="HATPase_C_sf"/>
</dbReference>
<dbReference type="SUPFAM" id="SSF55785">
    <property type="entry name" value="PYP-like sensor domain (PAS domain)"/>
    <property type="match status" value="4"/>
</dbReference>
<dbReference type="Gene3D" id="3.30.450.20">
    <property type="entry name" value="PAS domain"/>
    <property type="match status" value="4"/>
</dbReference>
<dbReference type="SMART" id="SM00387">
    <property type="entry name" value="HATPase_c"/>
    <property type="match status" value="1"/>
</dbReference>
<dbReference type="SUPFAM" id="SSF55781">
    <property type="entry name" value="GAF domain-like"/>
    <property type="match status" value="1"/>
</dbReference>
<keyword evidence="5" id="KW-0418">Kinase</keyword>
<dbReference type="InterPro" id="IPR035965">
    <property type="entry name" value="PAS-like_dom_sf"/>
</dbReference>
<dbReference type="InterPro" id="IPR001610">
    <property type="entry name" value="PAC"/>
</dbReference>
<feature type="domain" description="Histidine kinase" evidence="7">
    <location>
        <begin position="733"/>
        <end position="959"/>
    </location>
</feature>
<dbReference type="PROSITE" id="PS50113">
    <property type="entry name" value="PAC"/>
    <property type="match status" value="2"/>
</dbReference>
<dbReference type="InterPro" id="IPR003018">
    <property type="entry name" value="GAF"/>
</dbReference>
<dbReference type="InterPro" id="IPR003661">
    <property type="entry name" value="HisK_dim/P_dom"/>
</dbReference>
<gene>
    <name evidence="9" type="ORF">A4R26_31830</name>
</gene>
<dbReference type="Gene3D" id="3.30.450.40">
    <property type="match status" value="1"/>
</dbReference>
<dbReference type="InterPro" id="IPR013655">
    <property type="entry name" value="PAS_fold_3"/>
</dbReference>
<dbReference type="PANTHER" id="PTHR43304">
    <property type="entry name" value="PHYTOCHROME-LIKE PROTEIN CPH1"/>
    <property type="match status" value="1"/>
</dbReference>
<organism evidence="9 10">
    <name type="scientific">Niastella populi</name>
    <dbReference type="NCBI Taxonomy" id="550983"/>
    <lineage>
        <taxon>Bacteria</taxon>
        <taxon>Pseudomonadati</taxon>
        <taxon>Bacteroidota</taxon>
        <taxon>Chitinophagia</taxon>
        <taxon>Chitinophagales</taxon>
        <taxon>Chitinophagaceae</taxon>
        <taxon>Niastella</taxon>
    </lineage>
</organism>
<keyword evidence="4" id="KW-0808">Transferase</keyword>
<evidence type="ECO:0000256" key="6">
    <source>
        <dbReference type="SAM" id="Coils"/>
    </source>
</evidence>
<dbReference type="Pfam" id="PF13185">
    <property type="entry name" value="GAF_2"/>
    <property type="match status" value="1"/>
</dbReference>
<dbReference type="Pfam" id="PF02518">
    <property type="entry name" value="HATPase_c"/>
    <property type="match status" value="1"/>
</dbReference>
<evidence type="ECO:0000256" key="2">
    <source>
        <dbReference type="ARBA" id="ARBA00012438"/>
    </source>
</evidence>
<dbReference type="InterPro" id="IPR000700">
    <property type="entry name" value="PAS-assoc_C"/>
</dbReference>
<dbReference type="InterPro" id="IPR000014">
    <property type="entry name" value="PAS"/>
</dbReference>
<dbReference type="InterPro" id="IPR005467">
    <property type="entry name" value="His_kinase_dom"/>
</dbReference>
<keyword evidence="6" id="KW-0175">Coiled coil</keyword>
<evidence type="ECO:0000259" key="8">
    <source>
        <dbReference type="PROSITE" id="PS50113"/>
    </source>
</evidence>
<dbReference type="SMART" id="SM00086">
    <property type="entry name" value="PAC"/>
    <property type="match status" value="3"/>
</dbReference>
<dbReference type="EC" id="2.7.13.3" evidence="2"/>
<evidence type="ECO:0000256" key="5">
    <source>
        <dbReference type="ARBA" id="ARBA00022777"/>
    </source>
</evidence>
<dbReference type="Pfam" id="PF08447">
    <property type="entry name" value="PAS_3"/>
    <property type="match status" value="1"/>
</dbReference>
<evidence type="ECO:0000256" key="1">
    <source>
        <dbReference type="ARBA" id="ARBA00000085"/>
    </source>
</evidence>
<dbReference type="EMBL" id="LWBP01000240">
    <property type="protein sequence ID" value="OQP47827.1"/>
    <property type="molecule type" value="Genomic_DNA"/>
</dbReference>
<evidence type="ECO:0000313" key="9">
    <source>
        <dbReference type="EMBL" id="OQP47827.1"/>
    </source>
</evidence>
<dbReference type="SMART" id="SM00065">
    <property type="entry name" value="GAF"/>
    <property type="match status" value="1"/>
</dbReference>
<dbReference type="InterPro" id="IPR003594">
    <property type="entry name" value="HATPase_dom"/>
</dbReference>
<dbReference type="SUPFAM" id="SSF47384">
    <property type="entry name" value="Homodimeric domain of signal transducing histidine kinase"/>
    <property type="match status" value="1"/>
</dbReference>
<feature type="coiled-coil region" evidence="6">
    <location>
        <begin position="699"/>
        <end position="726"/>
    </location>
</feature>
<evidence type="ECO:0000256" key="3">
    <source>
        <dbReference type="ARBA" id="ARBA00022553"/>
    </source>
</evidence>
<dbReference type="InterPro" id="IPR004358">
    <property type="entry name" value="Sig_transdc_His_kin-like_C"/>
</dbReference>
<dbReference type="CDD" id="cd00082">
    <property type="entry name" value="HisKA"/>
    <property type="match status" value="1"/>
</dbReference>
<dbReference type="AlphaFoldDB" id="A0A1V9ENW8"/>
<comment type="catalytic activity">
    <reaction evidence="1">
        <text>ATP + protein L-histidine = ADP + protein N-phospho-L-histidine.</text>
        <dbReference type="EC" id="2.7.13.3"/>
    </reaction>
</comment>
<proteinExistence type="predicted"/>
<dbReference type="Pfam" id="PF00512">
    <property type="entry name" value="HisKA"/>
    <property type="match status" value="1"/>
</dbReference>
<dbReference type="Gene3D" id="3.30.565.10">
    <property type="entry name" value="Histidine kinase-like ATPase, C-terminal domain"/>
    <property type="match status" value="1"/>
</dbReference>
<dbReference type="PRINTS" id="PR00344">
    <property type="entry name" value="BCTRLSENSOR"/>
</dbReference>
<accession>A0A1V9ENW8</accession>
<dbReference type="PANTHER" id="PTHR43304:SF1">
    <property type="entry name" value="PAC DOMAIN-CONTAINING PROTEIN"/>
    <property type="match status" value="1"/>
</dbReference>
<protein>
    <recommendedName>
        <fullName evidence="2">histidine kinase</fullName>
        <ecNumber evidence="2">2.7.13.3</ecNumber>
    </recommendedName>
</protein>
<sequence length="959" mass="107687">MSLGAFTNGLSDVLQLITEGKSVMIVLDRLLKWVEAQSDGGLIASILSTDEAGQHLYHLAGSQLPKDYIEAINGLKIGPNMGSCGTAAYLRKPVIVDNIEASVLWKDYKHYALKHNLHSCWSTPLINNEGRLRGTFAIYYQVPRQPTEADKQLIGLAAHTALIAIEHDHAERERRQTAEKEKHMIDPPGKSEERFQNLVREARVGIVVLLGEEMIVDVVNEMYGKLINRTPEQLLNKPLFSVIPQAEATFKPLLNNVLRTGKPLHLYDQPYYVVVEGKEISGYLNVIYQPYRLADGTISGVMALVQDVTEVILSRKKLEQSEEQFRSLLTLAPVAIAVFKGKELIGEIANDTYLQVVDRSRTEFIGKPLLEALAEGRDAIEPLVEKLFETGEPVLVNEYPVRLKKKSGEVECLFNAIWQPLFNANGSVDGFIAVAHDVTQLVEARRKVEESEQQVRSLVESAPFPIGVYVGRDMRIQFANQSIKNVWGKGNEVEGKLYSEVLPELADQNIYAQLDRVYTTGIPFHARHQRVDLVVNGVLQPFYFNYSFTPLYNAKGQVYGVMNTAAEVTELVSAYKELEESEARARLAIEASDQGTFDVDLKTNKQKVSKRLAEIFNVEADAERHRFISAIHPDDLVLRESAYKKALQTSILDYDARVIKKNGNVIWVRIKGKIYFNENNEPKRLVGIAQDITEQKHFANALSEKVQERTAELESANKQLQVVNQELQQFAYVCSHDLQEPLRKIRIFSDGLTKSVEGNSEAARHLQKIHASADRMSGLIQSLLEYSRITNASFRFEQLDLNNLLTSILTDYELLIEQKKATIEIDPLPTIEAMPLQMNQLFFNLIGNSLKFTKRGVAPYIKIKAEPLPEEGKQQWSELTESATYTMITVQDNGIGFDPGFASKIFTVFQRLNDRSSYGGYGIGLALCKKVVQLHGGIIFADAALNKGATFTVILPLKH</sequence>
<dbReference type="Proteomes" id="UP000192276">
    <property type="component" value="Unassembled WGS sequence"/>
</dbReference>
<dbReference type="InterPro" id="IPR029016">
    <property type="entry name" value="GAF-like_dom_sf"/>
</dbReference>
<dbReference type="SMART" id="SM00388">
    <property type="entry name" value="HisKA"/>
    <property type="match status" value="1"/>
</dbReference>